<feature type="region of interest" description="Disordered" evidence="8">
    <location>
        <begin position="440"/>
        <end position="477"/>
    </location>
</feature>
<dbReference type="GO" id="GO:0004843">
    <property type="term" value="F:cysteine-type deubiquitinase activity"/>
    <property type="evidence" value="ECO:0007669"/>
    <property type="project" value="UniProtKB-EC"/>
</dbReference>
<evidence type="ECO:0000256" key="3">
    <source>
        <dbReference type="ARBA" id="ARBA00012759"/>
    </source>
</evidence>
<organism evidence="10 11">
    <name type="scientific">Geodia barretti</name>
    <name type="common">Barrett's horny sponge</name>
    <dbReference type="NCBI Taxonomy" id="519541"/>
    <lineage>
        <taxon>Eukaryota</taxon>
        <taxon>Metazoa</taxon>
        <taxon>Porifera</taxon>
        <taxon>Demospongiae</taxon>
        <taxon>Heteroscleromorpha</taxon>
        <taxon>Tetractinellida</taxon>
        <taxon>Astrophorina</taxon>
        <taxon>Geodiidae</taxon>
        <taxon>Geodia</taxon>
    </lineage>
</organism>
<comment type="catalytic activity">
    <reaction evidence="1">
        <text>Thiol-dependent hydrolysis of ester, thioester, amide, peptide and isopeptide bonds formed by the C-terminal Gly of ubiquitin (a 76-residue protein attached to proteins as an intracellular targeting signal).</text>
        <dbReference type="EC" id="3.4.19.12"/>
    </reaction>
</comment>
<dbReference type="InterPro" id="IPR028889">
    <property type="entry name" value="USP"/>
</dbReference>
<evidence type="ECO:0000259" key="9">
    <source>
        <dbReference type="PROSITE" id="PS50235"/>
    </source>
</evidence>
<dbReference type="CDD" id="cd02257">
    <property type="entry name" value="Peptidase_C19"/>
    <property type="match status" value="1"/>
</dbReference>
<evidence type="ECO:0000256" key="5">
    <source>
        <dbReference type="ARBA" id="ARBA00022786"/>
    </source>
</evidence>
<dbReference type="InterPro" id="IPR018200">
    <property type="entry name" value="USP_CS"/>
</dbReference>
<feature type="region of interest" description="Disordered" evidence="8">
    <location>
        <begin position="365"/>
        <end position="386"/>
    </location>
</feature>
<evidence type="ECO:0000256" key="6">
    <source>
        <dbReference type="ARBA" id="ARBA00022801"/>
    </source>
</evidence>
<feature type="compositionally biased region" description="Polar residues" evidence="8">
    <location>
        <begin position="130"/>
        <end position="140"/>
    </location>
</feature>
<dbReference type="GO" id="GO:0005634">
    <property type="term" value="C:nucleus"/>
    <property type="evidence" value="ECO:0007669"/>
    <property type="project" value="TreeGrafter"/>
</dbReference>
<dbReference type="GO" id="GO:0005829">
    <property type="term" value="C:cytosol"/>
    <property type="evidence" value="ECO:0007669"/>
    <property type="project" value="TreeGrafter"/>
</dbReference>
<evidence type="ECO:0000256" key="2">
    <source>
        <dbReference type="ARBA" id="ARBA00005427"/>
    </source>
</evidence>
<feature type="compositionally biased region" description="Low complexity" evidence="8">
    <location>
        <begin position="209"/>
        <end position="221"/>
    </location>
</feature>
<dbReference type="PROSITE" id="PS00973">
    <property type="entry name" value="USP_2"/>
    <property type="match status" value="1"/>
</dbReference>
<keyword evidence="7" id="KW-0788">Thiol protease</keyword>
<dbReference type="PANTHER" id="PTHR24006">
    <property type="entry name" value="UBIQUITIN CARBOXYL-TERMINAL HYDROLASE"/>
    <property type="match status" value="1"/>
</dbReference>
<sequence length="687" mass="73980">MEELDGVLFGTFTPREVYNLYKSETSALEFGWLRKKANNNCLHNSLLKTPELARRCYNLGGASPNIPRNPPTTPVSELNSRGASPCPVGPLSKLNANAPPFIPCSSPEPGEDETLGVEQGLSSALEERLTTPTNQNSPSLGSEVAEESSTPVQTVAVPTPSLPSVAGGGVSVNETRTDAPPTSHSTSPHSSTQQSPSSHPHSSPPPPHSTQSTTPSSQTHPKTWASVVRKVGSGSQSVATPTSSAGPSEGKERGGGGEVGENGGSVEAASVSSESSGTKPSVHLKSLGEQLEGLKVAHAPLSLQPRGLINQGNWCYMHAPLQALISLPEVCHLLRGLNPDPLLSRDPSNTPLTDTLTQFIQQFSEYQTPPLPTTSSPSVKGKRKRSATEVVCGSPFRPDGVYDLLNKIQTSLSTKGRQEDAEEFLGHVLGGLHEEMVAAQTAVGQGREREREDGEDGEGGEEGEWEQVGPKNKSTVTRQMGFRESVVSEVFGGEVRCVLQRQGAKESATVEPFFSLQLDIQSGEVWSLQDALVCLATREAVQMNSGTQNEVDAHRRQSLARLPMVLVLHLKRFLFDKTGGSQKLMKQVSYKIDLEVVRDLLAPSIRGKVTNDQRTYKLWAVVYHHGKSAVGGHYTCDVRHTGSGVWLRMDDSIVKSVPEEAVLKQPQTSNKVAYLLFYRRADCARTS</sequence>
<comment type="caution">
    <text evidence="10">The sequence shown here is derived from an EMBL/GenBank/DDBJ whole genome shotgun (WGS) entry which is preliminary data.</text>
</comment>
<dbReference type="PROSITE" id="PS50235">
    <property type="entry name" value="USP_3"/>
    <property type="match status" value="1"/>
</dbReference>
<dbReference type="SUPFAM" id="SSF54001">
    <property type="entry name" value="Cysteine proteinases"/>
    <property type="match status" value="1"/>
</dbReference>
<accession>A0AA35RTE2</accession>
<dbReference type="Pfam" id="PF00443">
    <property type="entry name" value="UCH"/>
    <property type="match status" value="1"/>
</dbReference>
<gene>
    <name evidence="10" type="ORF">GBAR_LOCUS9877</name>
</gene>
<dbReference type="GO" id="GO:0010506">
    <property type="term" value="P:regulation of autophagy"/>
    <property type="evidence" value="ECO:0007669"/>
    <property type="project" value="TreeGrafter"/>
</dbReference>
<feature type="domain" description="USP" evidence="9">
    <location>
        <begin position="306"/>
        <end position="681"/>
    </location>
</feature>
<evidence type="ECO:0000256" key="8">
    <source>
        <dbReference type="SAM" id="MobiDB-lite"/>
    </source>
</evidence>
<dbReference type="EC" id="3.4.19.12" evidence="3"/>
<dbReference type="Proteomes" id="UP001174909">
    <property type="component" value="Unassembled WGS sequence"/>
</dbReference>
<feature type="compositionally biased region" description="Acidic residues" evidence="8">
    <location>
        <begin position="453"/>
        <end position="465"/>
    </location>
</feature>
<evidence type="ECO:0000256" key="4">
    <source>
        <dbReference type="ARBA" id="ARBA00022670"/>
    </source>
</evidence>
<dbReference type="InterPro" id="IPR038765">
    <property type="entry name" value="Papain-like_cys_pep_sf"/>
</dbReference>
<dbReference type="GO" id="GO:0006508">
    <property type="term" value="P:proteolysis"/>
    <property type="evidence" value="ECO:0007669"/>
    <property type="project" value="UniProtKB-KW"/>
</dbReference>
<feature type="compositionally biased region" description="Polar residues" evidence="8">
    <location>
        <begin position="233"/>
        <end position="245"/>
    </location>
</feature>
<dbReference type="PANTHER" id="PTHR24006:SF687">
    <property type="entry name" value="UBIQUITIN CARBOXYL-TERMINAL HYDROLASE 10"/>
    <property type="match status" value="1"/>
</dbReference>
<protein>
    <recommendedName>
        <fullName evidence="3">ubiquitinyl hydrolase 1</fullName>
        <ecNumber evidence="3">3.4.19.12</ecNumber>
    </recommendedName>
</protein>
<comment type="similarity">
    <text evidence="2">Belongs to the peptidase C19 family. USP10 subfamily.</text>
</comment>
<dbReference type="InterPro" id="IPR050164">
    <property type="entry name" value="Peptidase_C19"/>
</dbReference>
<proteinExistence type="inferred from homology"/>
<evidence type="ECO:0000313" key="11">
    <source>
        <dbReference type="Proteomes" id="UP001174909"/>
    </source>
</evidence>
<keyword evidence="4" id="KW-0645">Protease</keyword>
<dbReference type="GO" id="GO:0016579">
    <property type="term" value="P:protein deubiquitination"/>
    <property type="evidence" value="ECO:0007669"/>
    <property type="project" value="InterPro"/>
</dbReference>
<keyword evidence="5" id="KW-0833">Ubl conjugation pathway</keyword>
<feature type="compositionally biased region" description="Low complexity" evidence="8">
    <location>
        <begin position="264"/>
        <end position="276"/>
    </location>
</feature>
<dbReference type="AlphaFoldDB" id="A0AA35RTE2"/>
<feature type="compositionally biased region" description="Low complexity" evidence="8">
    <location>
        <begin position="180"/>
        <end position="201"/>
    </location>
</feature>
<evidence type="ECO:0000256" key="7">
    <source>
        <dbReference type="ARBA" id="ARBA00022807"/>
    </source>
</evidence>
<reference evidence="10" key="1">
    <citation type="submission" date="2023-03" db="EMBL/GenBank/DDBJ databases">
        <authorList>
            <person name="Steffen K."/>
            <person name="Cardenas P."/>
        </authorList>
    </citation>
    <scope>NUCLEOTIDE SEQUENCE</scope>
</reference>
<name>A0AA35RTE2_GEOBA</name>
<dbReference type="InterPro" id="IPR001394">
    <property type="entry name" value="Peptidase_C19_UCH"/>
</dbReference>
<keyword evidence="6 10" id="KW-0378">Hydrolase</keyword>
<keyword evidence="11" id="KW-1185">Reference proteome</keyword>
<dbReference type="Gene3D" id="3.90.70.10">
    <property type="entry name" value="Cysteine proteinases"/>
    <property type="match status" value="1"/>
</dbReference>
<evidence type="ECO:0000256" key="1">
    <source>
        <dbReference type="ARBA" id="ARBA00000707"/>
    </source>
</evidence>
<dbReference type="EMBL" id="CASHTH010001490">
    <property type="protein sequence ID" value="CAI8016022.1"/>
    <property type="molecule type" value="Genomic_DNA"/>
</dbReference>
<evidence type="ECO:0000313" key="10">
    <source>
        <dbReference type="EMBL" id="CAI8016022.1"/>
    </source>
</evidence>
<feature type="region of interest" description="Disordered" evidence="8">
    <location>
        <begin position="60"/>
        <end position="281"/>
    </location>
</feature>